<dbReference type="CDD" id="cd00590">
    <property type="entry name" value="RRM_SF"/>
    <property type="match status" value="2"/>
</dbReference>
<accession>A0A1I8HR18</accession>
<feature type="compositionally biased region" description="Low complexity" evidence="3">
    <location>
        <begin position="197"/>
        <end position="234"/>
    </location>
</feature>
<feature type="compositionally biased region" description="Gly residues" evidence="3">
    <location>
        <begin position="41"/>
        <end position="73"/>
    </location>
</feature>
<dbReference type="WBParaSite" id="maker-uti_cns_0007413-snap-gene-0.5-mRNA-1">
    <property type="protein sequence ID" value="maker-uti_cns_0007413-snap-gene-0.5-mRNA-1"/>
    <property type="gene ID" value="maker-uti_cns_0007413-snap-gene-0.5"/>
</dbReference>
<sequence length="584" mass="61542">MRGNFNRGRGGNRGGGGRGGNRGGGGGGGRFSSSPGHRGGRGSPGNRGGRGSPGNRGGRGSPGNRGGGGGGGRYFQKDQSRSPATPGDKKPFAQIQPFKGVKAGDGKQQVARRGGGFNGNRGSASAFKRGGRNRKKPSSGGDDDDDEEDEDEDEEGMEGEDDSELEFSSGDDEEGGDEDDDDEDEDDDDLSPELMGKLKQLQKQQKQTAPASAAKSPAGKSSPATAAAAGTAGSNKSPAGQLVKLPDVNEESIAKLLADAGSSDDEEDDEDDDEEEPAALPVQKKEQQRGQKRPAEEASTQAASKQKKQPATSVVAESDPGPPDIVEEIKRLMTESLNCTVFITPIPKGCTQAMLKELSKEIVSSRIPCNPKNKSENRSYAFLQYKDSTTAAKWVNMLNGKMFNGSELVAKMAQTGSVDVATLNTRQLFITNVAKDATKEELAALFPNATSVKVPTLRDKSTVGYAFAEYAQPADALKALKSAQGAAVRGCKLRVAFGRSASYKNQLAAERKQRKLAADANGDVAGVKQKPEQQPSLPKKPSNQPAAPAAPKQQSQPATTNNKKKNKNKNKKAKLQQKKQALKA</sequence>
<dbReference type="GO" id="GO:0003729">
    <property type="term" value="F:mRNA binding"/>
    <property type="evidence" value="ECO:0007669"/>
    <property type="project" value="TreeGrafter"/>
</dbReference>
<feature type="compositionally biased region" description="Basic residues" evidence="3">
    <location>
        <begin position="562"/>
        <end position="584"/>
    </location>
</feature>
<feature type="compositionally biased region" description="Basic and acidic residues" evidence="3">
    <location>
        <begin position="283"/>
        <end position="296"/>
    </location>
</feature>
<feature type="compositionally biased region" description="Acidic residues" evidence="3">
    <location>
        <begin position="141"/>
        <end position="191"/>
    </location>
</feature>
<evidence type="ECO:0000256" key="3">
    <source>
        <dbReference type="SAM" id="MobiDB-lite"/>
    </source>
</evidence>
<name>A0A1I8HR18_9PLAT</name>
<dbReference type="AlphaFoldDB" id="A0A1I8HR18"/>
<dbReference type="Pfam" id="PF00076">
    <property type="entry name" value="RRM_1"/>
    <property type="match status" value="2"/>
</dbReference>
<keyword evidence="1 2" id="KW-0694">RNA-binding</keyword>
<evidence type="ECO:0000256" key="1">
    <source>
        <dbReference type="ARBA" id="ARBA00022884"/>
    </source>
</evidence>
<dbReference type="InterPro" id="IPR035979">
    <property type="entry name" value="RBD_domain_sf"/>
</dbReference>
<dbReference type="SMART" id="SM00360">
    <property type="entry name" value="RRM"/>
    <property type="match status" value="2"/>
</dbReference>
<evidence type="ECO:0000313" key="6">
    <source>
        <dbReference type="WBParaSite" id="maker-uti_cns_0007413-snap-gene-0.5-mRNA-1"/>
    </source>
</evidence>
<dbReference type="Gene3D" id="3.30.70.330">
    <property type="match status" value="2"/>
</dbReference>
<protein>
    <submittedName>
        <fullName evidence="6">RRM domain-containing protein</fullName>
    </submittedName>
</protein>
<organism evidence="5 6">
    <name type="scientific">Macrostomum lignano</name>
    <dbReference type="NCBI Taxonomy" id="282301"/>
    <lineage>
        <taxon>Eukaryota</taxon>
        <taxon>Metazoa</taxon>
        <taxon>Spiralia</taxon>
        <taxon>Lophotrochozoa</taxon>
        <taxon>Platyhelminthes</taxon>
        <taxon>Rhabditophora</taxon>
        <taxon>Macrostomorpha</taxon>
        <taxon>Macrostomida</taxon>
        <taxon>Macrostomidae</taxon>
        <taxon>Macrostomum</taxon>
    </lineage>
</organism>
<feature type="compositionally biased region" description="Acidic residues" evidence="3">
    <location>
        <begin position="262"/>
        <end position="277"/>
    </location>
</feature>
<dbReference type="InterPro" id="IPR000504">
    <property type="entry name" value="RRM_dom"/>
</dbReference>
<feature type="compositionally biased region" description="Gly residues" evidence="3">
    <location>
        <begin position="8"/>
        <end position="30"/>
    </location>
</feature>
<feature type="domain" description="RRM" evidence="4">
    <location>
        <begin position="426"/>
        <end position="500"/>
    </location>
</feature>
<evidence type="ECO:0000259" key="4">
    <source>
        <dbReference type="PROSITE" id="PS50102"/>
    </source>
</evidence>
<dbReference type="PANTHER" id="PTHR23003">
    <property type="entry name" value="RNA RECOGNITION MOTIF RRM DOMAIN CONTAINING PROTEIN"/>
    <property type="match status" value="1"/>
</dbReference>
<feature type="compositionally biased region" description="Polar residues" evidence="3">
    <location>
        <begin position="298"/>
        <end position="312"/>
    </location>
</feature>
<feature type="region of interest" description="Disordered" evidence="3">
    <location>
        <begin position="1"/>
        <end position="323"/>
    </location>
</feature>
<keyword evidence="5" id="KW-1185">Reference proteome</keyword>
<feature type="region of interest" description="Disordered" evidence="3">
    <location>
        <begin position="518"/>
        <end position="584"/>
    </location>
</feature>
<dbReference type="SUPFAM" id="SSF54928">
    <property type="entry name" value="RNA-binding domain, RBD"/>
    <property type="match status" value="1"/>
</dbReference>
<feature type="compositionally biased region" description="Low complexity" evidence="3">
    <location>
        <begin position="539"/>
        <end position="558"/>
    </location>
</feature>
<dbReference type="GO" id="GO:0005737">
    <property type="term" value="C:cytoplasm"/>
    <property type="evidence" value="ECO:0007669"/>
    <property type="project" value="TreeGrafter"/>
</dbReference>
<evidence type="ECO:0000313" key="5">
    <source>
        <dbReference type="Proteomes" id="UP000095280"/>
    </source>
</evidence>
<dbReference type="GO" id="GO:0005634">
    <property type="term" value="C:nucleus"/>
    <property type="evidence" value="ECO:0007669"/>
    <property type="project" value="TreeGrafter"/>
</dbReference>
<dbReference type="InterPro" id="IPR012677">
    <property type="entry name" value="Nucleotide-bd_a/b_plait_sf"/>
</dbReference>
<dbReference type="Proteomes" id="UP000095280">
    <property type="component" value="Unplaced"/>
</dbReference>
<proteinExistence type="predicted"/>
<evidence type="ECO:0000256" key="2">
    <source>
        <dbReference type="PROSITE-ProRule" id="PRU00176"/>
    </source>
</evidence>
<feature type="domain" description="RRM" evidence="4">
    <location>
        <begin position="339"/>
        <end position="415"/>
    </location>
</feature>
<dbReference type="InterPro" id="IPR050374">
    <property type="entry name" value="RRT5_SRSF_SR"/>
</dbReference>
<dbReference type="PROSITE" id="PS50102">
    <property type="entry name" value="RRM"/>
    <property type="match status" value="2"/>
</dbReference>
<reference evidence="6" key="1">
    <citation type="submission" date="2016-11" db="UniProtKB">
        <authorList>
            <consortium name="WormBaseParasite"/>
        </authorList>
    </citation>
    <scope>IDENTIFICATION</scope>
</reference>